<geneLocation type="plasmid" evidence="1 2">
    <name>pROB01</name>
</geneLocation>
<dbReference type="Pfam" id="PF13830">
    <property type="entry name" value="DUF4192"/>
    <property type="match status" value="1"/>
</dbReference>
<name>C1BBR8_RHOOB</name>
<keyword evidence="1" id="KW-0614">Plasmid</keyword>
<dbReference type="HOGENOM" id="CLU_857599_0_0_11"/>
<dbReference type="EMBL" id="AP011116">
    <property type="protein sequence ID" value="BAH55500.1"/>
    <property type="molecule type" value="Genomic_DNA"/>
</dbReference>
<gene>
    <name evidence="1" type="ordered locus">ROP_pROB01-00010</name>
</gene>
<accession>C1BBR8</accession>
<dbReference type="PATRIC" id="fig|632772.20.peg.7691"/>
<evidence type="ECO:0000313" key="2">
    <source>
        <dbReference type="Proteomes" id="UP000002212"/>
    </source>
</evidence>
<evidence type="ECO:0000313" key="1">
    <source>
        <dbReference type="EMBL" id="BAH55500.1"/>
    </source>
</evidence>
<organism evidence="1 2">
    <name type="scientific">Rhodococcus opacus (strain B4)</name>
    <dbReference type="NCBI Taxonomy" id="632772"/>
    <lineage>
        <taxon>Bacteria</taxon>
        <taxon>Bacillati</taxon>
        <taxon>Actinomycetota</taxon>
        <taxon>Actinomycetes</taxon>
        <taxon>Mycobacteriales</taxon>
        <taxon>Nocardiaceae</taxon>
        <taxon>Rhodococcus</taxon>
    </lineage>
</organism>
<evidence type="ECO:0008006" key="3">
    <source>
        <dbReference type="Google" id="ProtNLM"/>
    </source>
</evidence>
<reference evidence="1 2" key="1">
    <citation type="submission" date="2009-03" db="EMBL/GenBank/DDBJ databases">
        <title>Comparison of the complete genome sequences of Rhodococcus erythropolis PR4 and Rhodococcus opacus B4.</title>
        <authorList>
            <person name="Takarada H."/>
            <person name="Sekine M."/>
            <person name="Hosoyama A."/>
            <person name="Yamada R."/>
            <person name="Fujisawa T."/>
            <person name="Omata S."/>
            <person name="Shimizu A."/>
            <person name="Tsukatani N."/>
            <person name="Tanikawa S."/>
            <person name="Fujita N."/>
            <person name="Harayama S."/>
        </authorList>
    </citation>
    <scope>NUCLEOTIDE SEQUENCE [LARGE SCALE GENOMIC DNA]</scope>
    <source>
        <strain evidence="1 2">B4</strain>
        <plasmid evidence="1 2">pROB01</plasmid>
    </source>
</reference>
<dbReference type="KEGG" id="rop:ROP_pROB01-00010"/>
<protein>
    <recommendedName>
        <fullName evidence="3">DUF4192 domain-containing protein</fullName>
    </recommendedName>
</protein>
<dbReference type="Proteomes" id="UP000002212">
    <property type="component" value="Plasmid pROB01"/>
</dbReference>
<dbReference type="AlphaFoldDB" id="C1BBR8"/>
<proteinExistence type="predicted"/>
<dbReference type="InterPro" id="IPR025447">
    <property type="entry name" value="DUF4192"/>
</dbReference>
<sequence>MSVFRMSSPSDVVAGAVALGGHLPVDEVAVLSLDRHPAAVMLVQLGDDAERESGRILDALESAAPFQESPSMLAVVFGPAERGDVVGAILERLRPDAVTPVFVFTDGLVRQWHGAGSLIGQPGMPVDLAAHPIIAEALVVGSTTLMTRAEMRASFAPAQHGPGRAAIVAAGFGRERVILAAMAPQNAADRAYDFALAPYVGGTTGAGERGISVTDEHASIIAAAMHDVPVRDLLFARIDAHNADAAAEVMRQVGAVLPHDLAGALIILAGVFHWVSRHAALAREAVNVGRALDPAHSFGKLFEQFLNHGMNPALWEQLRAAAVRAHQDQ</sequence>